<evidence type="ECO:0000256" key="1">
    <source>
        <dbReference type="SAM" id="MobiDB-lite"/>
    </source>
</evidence>
<feature type="compositionally biased region" description="Polar residues" evidence="1">
    <location>
        <begin position="1"/>
        <end position="11"/>
    </location>
</feature>
<feature type="region of interest" description="Disordered" evidence="1">
    <location>
        <begin position="1"/>
        <end position="27"/>
    </location>
</feature>
<gene>
    <name evidence="2" type="ORF">ACFOLH_19035</name>
</gene>
<dbReference type="Proteomes" id="UP001595685">
    <property type="component" value="Unassembled WGS sequence"/>
</dbReference>
<accession>A0ABV7WKN1</accession>
<keyword evidence="3" id="KW-1185">Reference proteome</keyword>
<comment type="caution">
    <text evidence="2">The sequence shown here is derived from an EMBL/GenBank/DDBJ whole genome shotgun (WGS) entry which is preliminary data.</text>
</comment>
<dbReference type="EMBL" id="JBHRWW010000024">
    <property type="protein sequence ID" value="MFC3690449.1"/>
    <property type="molecule type" value="Genomic_DNA"/>
</dbReference>
<dbReference type="RefSeq" id="WP_340290895.1">
    <property type="nucleotide sequence ID" value="NZ_JBBEOI010000025.1"/>
</dbReference>
<organism evidence="2 3">
    <name type="scientific">Aquipuribacter hungaricus</name>
    <dbReference type="NCBI Taxonomy" id="545624"/>
    <lineage>
        <taxon>Bacteria</taxon>
        <taxon>Bacillati</taxon>
        <taxon>Actinomycetota</taxon>
        <taxon>Actinomycetes</taxon>
        <taxon>Micrococcales</taxon>
        <taxon>Intrasporangiaceae</taxon>
        <taxon>Aquipuribacter</taxon>
    </lineage>
</organism>
<sequence length="65" mass="7284">MSSFTTYSARSATRPARGRRGPEPTVQLNTRVSQDVRSLVDEVVETTGQTLRDVVENALRETYVK</sequence>
<evidence type="ECO:0000313" key="2">
    <source>
        <dbReference type="EMBL" id="MFC3690449.1"/>
    </source>
</evidence>
<proteinExistence type="predicted"/>
<reference evidence="3" key="1">
    <citation type="journal article" date="2019" name="Int. J. Syst. Evol. Microbiol.">
        <title>The Global Catalogue of Microorganisms (GCM) 10K type strain sequencing project: providing services to taxonomists for standard genome sequencing and annotation.</title>
        <authorList>
            <consortium name="The Broad Institute Genomics Platform"/>
            <consortium name="The Broad Institute Genome Sequencing Center for Infectious Disease"/>
            <person name="Wu L."/>
            <person name="Ma J."/>
        </authorList>
    </citation>
    <scope>NUCLEOTIDE SEQUENCE [LARGE SCALE GENOMIC DNA]</scope>
    <source>
        <strain evidence="3">NCAIM B.02333</strain>
    </source>
</reference>
<name>A0ABV7WKN1_9MICO</name>
<protein>
    <submittedName>
        <fullName evidence="2">Uncharacterized protein</fullName>
    </submittedName>
</protein>
<evidence type="ECO:0000313" key="3">
    <source>
        <dbReference type="Proteomes" id="UP001595685"/>
    </source>
</evidence>